<dbReference type="Gene3D" id="3.90.660.10">
    <property type="match status" value="1"/>
</dbReference>
<dbReference type="SUPFAM" id="SSF51905">
    <property type="entry name" value="FAD/NAD(P)-binding domain"/>
    <property type="match status" value="1"/>
</dbReference>
<organism evidence="2 3">
    <name type="scientific">Thalassolituus maritimus</name>
    <dbReference type="NCBI Taxonomy" id="484498"/>
    <lineage>
        <taxon>Bacteria</taxon>
        <taxon>Pseudomonadati</taxon>
        <taxon>Pseudomonadota</taxon>
        <taxon>Gammaproteobacteria</taxon>
        <taxon>Oceanospirillales</taxon>
        <taxon>Oceanospirillaceae</taxon>
        <taxon>Thalassolituus</taxon>
    </lineage>
</organism>
<dbReference type="Pfam" id="PF13450">
    <property type="entry name" value="NAD_binding_8"/>
    <property type="match status" value="1"/>
</dbReference>
<evidence type="ECO:0000259" key="1">
    <source>
        <dbReference type="Pfam" id="PF01593"/>
    </source>
</evidence>
<name>A0ABQ0A0X5_9GAMM</name>
<protein>
    <submittedName>
        <fullName evidence="2">FAD-dependent oxidoreductase</fullName>
    </submittedName>
</protein>
<feature type="domain" description="Amine oxidase" evidence="1">
    <location>
        <begin position="119"/>
        <end position="325"/>
    </location>
</feature>
<evidence type="ECO:0000313" key="3">
    <source>
        <dbReference type="Proteomes" id="UP001481413"/>
    </source>
</evidence>
<comment type="caution">
    <text evidence="2">The sequence shown here is derived from an EMBL/GenBank/DDBJ whole genome shotgun (WGS) entry which is preliminary data.</text>
</comment>
<sequence>MTHKNIAIIGAGVAGLTALEPLVSAGNTVTVFDKSRGSGGRLATKKLNDSSWDMGAQFMRAHSAEFTAQLKEWQALGWVEHWDVTPWAINGTQRTASPDDIDRYVGMPRMTGLSRKLLEHADEFVTQARIAETQFDSDTQQWLLTTEEGASFGPFDEVIINTPPEQALPLVPEDSPVREQIKGVHMLPCWTLLLGFDHPLDCVFDAAFVKSGPISWIARNNSKPGRDARETWVIQANHEWSERMVDAPRDQVQQDLLEAFHTACGDHSKAADVWLHRWLYSLPADAPLLGALRDDKHNLTVCGDWCHKPSVEGAWLSGRYAAQHLAAKAPASDLQQTTE</sequence>
<dbReference type="InterPro" id="IPR002937">
    <property type="entry name" value="Amino_oxidase"/>
</dbReference>
<dbReference type="PANTHER" id="PTHR16128:SF5">
    <property type="entry name" value="FAD_NAD(P)-BINDING OXIDOREDUCTASE FAMILY PROTEIN"/>
    <property type="match status" value="1"/>
</dbReference>
<dbReference type="Pfam" id="PF01593">
    <property type="entry name" value="Amino_oxidase"/>
    <property type="match status" value="1"/>
</dbReference>
<dbReference type="RefSeq" id="WP_353295208.1">
    <property type="nucleotide sequence ID" value="NZ_BAABWH010000005.1"/>
</dbReference>
<dbReference type="InterPro" id="IPR036188">
    <property type="entry name" value="FAD/NAD-bd_sf"/>
</dbReference>
<keyword evidence="3" id="KW-1185">Reference proteome</keyword>
<dbReference type="EMBL" id="BAABWH010000005">
    <property type="protein sequence ID" value="GAA6146051.1"/>
    <property type="molecule type" value="Genomic_DNA"/>
</dbReference>
<dbReference type="PANTHER" id="PTHR16128">
    <property type="entry name" value="FAD/NAD(P)-BINDING OXIDOREDUCTASE FAMILY PROTEIN"/>
    <property type="match status" value="1"/>
</dbReference>
<dbReference type="Proteomes" id="UP001481413">
    <property type="component" value="Unassembled WGS sequence"/>
</dbReference>
<proteinExistence type="predicted"/>
<accession>A0ABQ0A0X5</accession>
<gene>
    <name evidence="2" type="ORF">NBRC116585_21690</name>
</gene>
<dbReference type="Gene3D" id="3.50.50.60">
    <property type="entry name" value="FAD/NAD(P)-binding domain"/>
    <property type="match status" value="1"/>
</dbReference>
<reference evidence="2 3" key="1">
    <citation type="submission" date="2024-04" db="EMBL/GenBank/DDBJ databases">
        <title>Draft genome sequence of Thalassolituus maritimus NBRC 116585.</title>
        <authorList>
            <person name="Miyakawa T."/>
            <person name="Kusuya Y."/>
            <person name="Miura T."/>
        </authorList>
    </citation>
    <scope>NUCLEOTIDE SEQUENCE [LARGE SCALE GENOMIC DNA]</scope>
    <source>
        <strain evidence="2 3">5NW40-0001</strain>
    </source>
</reference>
<evidence type="ECO:0000313" key="2">
    <source>
        <dbReference type="EMBL" id="GAA6146051.1"/>
    </source>
</evidence>
<dbReference type="PRINTS" id="PR00419">
    <property type="entry name" value="ADXRDTASE"/>
</dbReference>